<dbReference type="AlphaFoldDB" id="A0A653BVP7"/>
<sequence>MPKRPNSDVDSASNNDETKKQKQDHTLETISHDDSDSSEDEVNLFAESPEPDIIAVDVHRTADGDAVNNTVPETQNQENFDFLGTQPKQTSSIKEPLHEQLVLRWSSYIQDGIEKEQKEKIIAKYPLFENCPLLKTPELGPELESCLDTKTLRQDKCMAHLQNETGHALAALGSQINKLLASGTNTNKETITVLADAAQLICNVQHALSTHRKYNILPFLNHSCRKLVEKSKSDELLLGLSFFEDLKTSETAKKTGLTLKASSAYKTKPFAAKQQPQFARNPQNHRETTYPGGATSNLNFKRQTSNTRKKNPGHRFNRPHNPQQSQQYRQQK</sequence>
<accession>A0A653BVP7</accession>
<feature type="compositionally biased region" description="Polar residues" evidence="1">
    <location>
        <begin position="294"/>
        <end position="306"/>
    </location>
</feature>
<name>A0A653BVP7_CALMS</name>
<dbReference type="Proteomes" id="UP000410492">
    <property type="component" value="Unassembled WGS sequence"/>
</dbReference>
<feature type="region of interest" description="Disordered" evidence="1">
    <location>
        <begin position="268"/>
        <end position="332"/>
    </location>
</feature>
<dbReference type="OrthoDB" id="6760539at2759"/>
<dbReference type="PANTHER" id="PTHR34239">
    <property type="entry name" value="APPLE DOMAIN-CONTAINING PROTEIN"/>
    <property type="match status" value="1"/>
</dbReference>
<feature type="region of interest" description="Disordered" evidence="1">
    <location>
        <begin position="1"/>
        <end position="49"/>
    </location>
</feature>
<proteinExistence type="predicted"/>
<feature type="compositionally biased region" description="Polar residues" evidence="1">
    <location>
        <begin position="320"/>
        <end position="332"/>
    </location>
</feature>
<evidence type="ECO:0000313" key="2">
    <source>
        <dbReference type="EMBL" id="VEN39366.1"/>
    </source>
</evidence>
<feature type="compositionally biased region" description="Basic and acidic residues" evidence="1">
    <location>
        <begin position="16"/>
        <end position="35"/>
    </location>
</feature>
<dbReference type="PANTHER" id="PTHR34239:SF2">
    <property type="entry name" value="TRANSPOSABLE ELEMENT P TRANSPOSASE_THAP9 CONSERVED DOMAIN-CONTAINING PROTEIN"/>
    <property type="match status" value="1"/>
</dbReference>
<dbReference type="EMBL" id="CAACVG010005477">
    <property type="protein sequence ID" value="VEN39366.1"/>
    <property type="molecule type" value="Genomic_DNA"/>
</dbReference>
<keyword evidence="3" id="KW-1185">Reference proteome</keyword>
<gene>
    <name evidence="2" type="ORF">CALMAC_LOCUS3921</name>
</gene>
<evidence type="ECO:0000256" key="1">
    <source>
        <dbReference type="SAM" id="MobiDB-lite"/>
    </source>
</evidence>
<reference evidence="2 3" key="1">
    <citation type="submission" date="2019-01" db="EMBL/GenBank/DDBJ databases">
        <authorList>
            <person name="Sayadi A."/>
        </authorList>
    </citation>
    <scope>NUCLEOTIDE SEQUENCE [LARGE SCALE GENOMIC DNA]</scope>
</reference>
<protein>
    <submittedName>
        <fullName evidence="2">Uncharacterized protein</fullName>
    </submittedName>
</protein>
<feature type="compositionally biased region" description="Basic residues" evidence="1">
    <location>
        <begin position="307"/>
        <end position="318"/>
    </location>
</feature>
<organism evidence="2 3">
    <name type="scientific">Callosobruchus maculatus</name>
    <name type="common">Southern cowpea weevil</name>
    <name type="synonym">Pulse bruchid</name>
    <dbReference type="NCBI Taxonomy" id="64391"/>
    <lineage>
        <taxon>Eukaryota</taxon>
        <taxon>Metazoa</taxon>
        <taxon>Ecdysozoa</taxon>
        <taxon>Arthropoda</taxon>
        <taxon>Hexapoda</taxon>
        <taxon>Insecta</taxon>
        <taxon>Pterygota</taxon>
        <taxon>Neoptera</taxon>
        <taxon>Endopterygota</taxon>
        <taxon>Coleoptera</taxon>
        <taxon>Polyphaga</taxon>
        <taxon>Cucujiformia</taxon>
        <taxon>Chrysomeloidea</taxon>
        <taxon>Chrysomelidae</taxon>
        <taxon>Bruchinae</taxon>
        <taxon>Bruchini</taxon>
        <taxon>Callosobruchus</taxon>
    </lineage>
</organism>
<evidence type="ECO:0000313" key="3">
    <source>
        <dbReference type="Proteomes" id="UP000410492"/>
    </source>
</evidence>